<proteinExistence type="predicted"/>
<dbReference type="Proteomes" id="UP000617426">
    <property type="component" value="Unassembled WGS sequence"/>
</dbReference>
<feature type="coiled-coil region" evidence="1">
    <location>
        <begin position="40"/>
        <end position="109"/>
    </location>
</feature>
<dbReference type="InterPro" id="IPR050570">
    <property type="entry name" value="Cell_wall_metabolism_enzyme"/>
</dbReference>
<dbReference type="PANTHER" id="PTHR21666:SF270">
    <property type="entry name" value="MUREIN HYDROLASE ACTIVATOR ENVC"/>
    <property type="match status" value="1"/>
</dbReference>
<comment type="caution">
    <text evidence="4">The sequence shown here is derived from an EMBL/GenBank/DDBJ whole genome shotgun (WGS) entry which is preliminary data.</text>
</comment>
<dbReference type="EMBL" id="JACHMK010000001">
    <property type="protein sequence ID" value="MBB6335200.1"/>
    <property type="molecule type" value="Genomic_DNA"/>
</dbReference>
<keyword evidence="5" id="KW-1185">Reference proteome</keyword>
<dbReference type="InterPro" id="IPR016047">
    <property type="entry name" value="M23ase_b-sheet_dom"/>
</dbReference>
<feature type="chain" id="PRO_5036885411" evidence="2">
    <location>
        <begin position="37"/>
        <end position="426"/>
    </location>
</feature>
<evidence type="ECO:0000259" key="3">
    <source>
        <dbReference type="Pfam" id="PF01551"/>
    </source>
</evidence>
<keyword evidence="4" id="KW-0378">Hydrolase</keyword>
<dbReference type="SUPFAM" id="SSF51261">
    <property type="entry name" value="Duplicated hybrid motif"/>
    <property type="match status" value="1"/>
</dbReference>
<evidence type="ECO:0000256" key="2">
    <source>
        <dbReference type="SAM" id="SignalP"/>
    </source>
</evidence>
<keyword evidence="2" id="KW-0732">Signal</keyword>
<dbReference type="AlphaFoldDB" id="A0A923E6V3"/>
<organism evidence="4 5">
    <name type="scientific">Schaalia hyovaginalis</name>
    <dbReference type="NCBI Taxonomy" id="29316"/>
    <lineage>
        <taxon>Bacteria</taxon>
        <taxon>Bacillati</taxon>
        <taxon>Actinomycetota</taxon>
        <taxon>Actinomycetes</taxon>
        <taxon>Actinomycetales</taxon>
        <taxon>Actinomycetaceae</taxon>
        <taxon>Schaalia</taxon>
    </lineage>
</organism>
<feature type="domain" description="M23ase beta-sheet core" evidence="3">
    <location>
        <begin position="323"/>
        <end position="422"/>
    </location>
</feature>
<dbReference type="Gene3D" id="2.70.70.10">
    <property type="entry name" value="Glucose Permease (Domain IIA)"/>
    <property type="match status" value="1"/>
</dbReference>
<protein>
    <submittedName>
        <fullName evidence="4">Murein DD-endopeptidase MepM/ murein hydrolase activator NlpD</fullName>
    </submittedName>
</protein>
<dbReference type="InterPro" id="IPR011055">
    <property type="entry name" value="Dup_hybrid_motif"/>
</dbReference>
<gene>
    <name evidence="4" type="ORF">HD592_001765</name>
</gene>
<dbReference type="GO" id="GO:0004222">
    <property type="term" value="F:metalloendopeptidase activity"/>
    <property type="evidence" value="ECO:0007669"/>
    <property type="project" value="TreeGrafter"/>
</dbReference>
<dbReference type="Pfam" id="PF01551">
    <property type="entry name" value="Peptidase_M23"/>
    <property type="match status" value="1"/>
</dbReference>
<evidence type="ECO:0000313" key="4">
    <source>
        <dbReference type="EMBL" id="MBB6335200.1"/>
    </source>
</evidence>
<feature type="coiled-coil region" evidence="1">
    <location>
        <begin position="254"/>
        <end position="281"/>
    </location>
</feature>
<dbReference type="RefSeq" id="WP_184453455.1">
    <property type="nucleotide sequence ID" value="NZ_JACHMK010000001.1"/>
</dbReference>
<sequence>MNVPLHPHSRLLRGRALAVGAVVALTALVTTVTPSAADDRDDVERQRDAASNQVDQLSADLEGIDSELAAIYVDLQTANERIPEAEKQLEDARKRRDTANREHEVAIGQLSAAQAEKDRFVESSQAAQAKEELANEAIGQLARQMYRNGSDSPAVVAFTKSGTENIGQRAAAADAMARSQSQAIAAAIDVRTRQRTQESRQTSITDRISALEKTAADTLAAAQKAESDAQAGLAALEKAKSDAETKQAAWDARKSEAADQLRKAQDDYKALNDRLAAIDAAAAAQGAVPQSSASGLTFPLRIPMVMTSPYGMRLHPVIGIWRLHDGTDFAASCGTPLYSSAPGYVSDASWDEGGGNTISINHGTIGGAQVSTSYLHLQAPASISVGQYVDTNTVIGYVGTTGYSTGCHLHFTVRVNGGTVDPMGYL</sequence>
<dbReference type="CDD" id="cd12797">
    <property type="entry name" value="M23_peptidase"/>
    <property type="match status" value="1"/>
</dbReference>
<evidence type="ECO:0000313" key="5">
    <source>
        <dbReference type="Proteomes" id="UP000617426"/>
    </source>
</evidence>
<reference evidence="4" key="1">
    <citation type="submission" date="2020-08" db="EMBL/GenBank/DDBJ databases">
        <title>Sequencing the genomes of 1000 actinobacteria strains.</title>
        <authorList>
            <person name="Klenk H.-P."/>
        </authorList>
    </citation>
    <scope>NUCLEOTIDE SEQUENCE</scope>
    <source>
        <strain evidence="4">DSM 10695</strain>
    </source>
</reference>
<dbReference type="PANTHER" id="PTHR21666">
    <property type="entry name" value="PEPTIDASE-RELATED"/>
    <property type="match status" value="1"/>
</dbReference>
<keyword evidence="1" id="KW-0175">Coiled coil</keyword>
<accession>A0A923E6V3</accession>
<feature type="signal peptide" evidence="2">
    <location>
        <begin position="1"/>
        <end position="36"/>
    </location>
</feature>
<name>A0A923E6V3_9ACTO</name>
<evidence type="ECO:0000256" key="1">
    <source>
        <dbReference type="SAM" id="Coils"/>
    </source>
</evidence>